<dbReference type="Pfam" id="PF12385">
    <property type="entry name" value="Peptidase_C70"/>
    <property type="match status" value="1"/>
</dbReference>
<evidence type="ECO:0008006" key="3">
    <source>
        <dbReference type="Google" id="ProtNLM"/>
    </source>
</evidence>
<protein>
    <recommendedName>
        <fullName evidence="3">Peptidase C39-like domain-containing protein</fullName>
    </recommendedName>
</protein>
<name>A0A2N0WES4_9GAMM</name>
<evidence type="ECO:0000313" key="2">
    <source>
        <dbReference type="Proteomes" id="UP000233553"/>
    </source>
</evidence>
<proteinExistence type="predicted"/>
<dbReference type="AlphaFoldDB" id="A0A2N0WES4"/>
<gene>
    <name evidence="1" type="ORF">CW311_11325</name>
</gene>
<evidence type="ECO:0000313" key="1">
    <source>
        <dbReference type="EMBL" id="PKF33389.1"/>
    </source>
</evidence>
<organism evidence="1 2">
    <name type="scientific">Acinetobacter proteolyticus</name>
    <dbReference type="NCBI Taxonomy" id="1776741"/>
    <lineage>
        <taxon>Bacteria</taxon>
        <taxon>Pseudomonadati</taxon>
        <taxon>Pseudomonadota</taxon>
        <taxon>Gammaproteobacteria</taxon>
        <taxon>Moraxellales</taxon>
        <taxon>Moraxellaceae</taxon>
        <taxon>Acinetobacter</taxon>
    </lineage>
</organism>
<comment type="caution">
    <text evidence="1">The sequence shown here is derived from an EMBL/GenBank/DDBJ whole genome shotgun (WGS) entry which is preliminary data.</text>
</comment>
<reference evidence="1 2" key="1">
    <citation type="submission" date="2017-12" db="EMBL/GenBank/DDBJ databases">
        <title>Draft Genome sequences of multiple microbial strains isolated from spacecraft associated surfaces.</title>
        <authorList>
            <person name="Seuylemezian A."/>
            <person name="Vaishampayan P."/>
            <person name="Venkateswaran K."/>
        </authorList>
    </citation>
    <scope>NUCLEOTIDE SEQUENCE [LARGE SCALE GENOMIC DNA]</scope>
    <source>
        <strain evidence="1 2">2P01AA</strain>
    </source>
</reference>
<dbReference type="EMBL" id="PISJ01000013">
    <property type="protein sequence ID" value="PKF33389.1"/>
    <property type="molecule type" value="Genomic_DNA"/>
</dbReference>
<dbReference type="RefSeq" id="WP_101236567.1">
    <property type="nucleotide sequence ID" value="NZ_PISJ01000013.1"/>
</dbReference>
<dbReference type="InterPro" id="IPR022118">
    <property type="entry name" value="Peptidase_C70_AvrRpt2"/>
</dbReference>
<accession>A0A2N0WES4</accession>
<sequence>MKYLKAIFILLILVIKPIPTFAYIPAMPPLAPPPIDLPIKNIPQETHVWCWAAVVQQIMLFKKGPANTPPQCGLVAAANGVNPNYCCANLGNCAVTGDASKIQKLLYYFNGSATTYTFPANPMALYQTLAQGQPVIIELSQPYLGMTHVVVVRGMGFAQTSFGIVPVLHINDPMGHPGYTQPVPFDQIAPLWKSAIVVHN</sequence>
<dbReference type="Proteomes" id="UP000233553">
    <property type="component" value="Unassembled WGS sequence"/>
</dbReference>